<comment type="caution">
    <text evidence="2">The sequence shown here is derived from an EMBL/GenBank/DDBJ whole genome shotgun (WGS) entry which is preliminary data.</text>
</comment>
<dbReference type="EMBL" id="MU006103">
    <property type="protein sequence ID" value="KAF2836421.1"/>
    <property type="molecule type" value="Genomic_DNA"/>
</dbReference>
<feature type="region of interest" description="Disordered" evidence="1">
    <location>
        <begin position="156"/>
        <end position="182"/>
    </location>
</feature>
<name>A0A9P4S666_9PEZI</name>
<dbReference type="AlphaFoldDB" id="A0A9P4S666"/>
<keyword evidence="3" id="KW-1185">Reference proteome</keyword>
<dbReference type="Proteomes" id="UP000799429">
    <property type="component" value="Unassembled WGS sequence"/>
</dbReference>
<accession>A0A9P4S666</accession>
<evidence type="ECO:0000256" key="1">
    <source>
        <dbReference type="SAM" id="MobiDB-lite"/>
    </source>
</evidence>
<evidence type="ECO:0000313" key="2">
    <source>
        <dbReference type="EMBL" id="KAF2836421.1"/>
    </source>
</evidence>
<feature type="compositionally biased region" description="Low complexity" evidence="1">
    <location>
        <begin position="55"/>
        <end position="70"/>
    </location>
</feature>
<feature type="region of interest" description="Disordered" evidence="1">
    <location>
        <begin position="1"/>
        <end position="30"/>
    </location>
</feature>
<organism evidence="2 3">
    <name type="scientific">Patellaria atrata CBS 101060</name>
    <dbReference type="NCBI Taxonomy" id="1346257"/>
    <lineage>
        <taxon>Eukaryota</taxon>
        <taxon>Fungi</taxon>
        <taxon>Dikarya</taxon>
        <taxon>Ascomycota</taxon>
        <taxon>Pezizomycotina</taxon>
        <taxon>Dothideomycetes</taxon>
        <taxon>Dothideomycetes incertae sedis</taxon>
        <taxon>Patellariales</taxon>
        <taxon>Patellariaceae</taxon>
        <taxon>Patellaria</taxon>
    </lineage>
</organism>
<gene>
    <name evidence="2" type="ORF">M501DRAFT_996596</name>
</gene>
<proteinExistence type="predicted"/>
<feature type="region of interest" description="Disordered" evidence="1">
    <location>
        <begin position="55"/>
        <end position="119"/>
    </location>
</feature>
<evidence type="ECO:0000313" key="3">
    <source>
        <dbReference type="Proteomes" id="UP000799429"/>
    </source>
</evidence>
<reference evidence="2" key="1">
    <citation type="journal article" date="2020" name="Stud. Mycol.">
        <title>101 Dothideomycetes genomes: a test case for predicting lifestyles and emergence of pathogens.</title>
        <authorList>
            <person name="Haridas S."/>
            <person name="Albert R."/>
            <person name="Binder M."/>
            <person name="Bloem J."/>
            <person name="Labutti K."/>
            <person name="Salamov A."/>
            <person name="Andreopoulos B."/>
            <person name="Baker S."/>
            <person name="Barry K."/>
            <person name="Bills G."/>
            <person name="Bluhm B."/>
            <person name="Cannon C."/>
            <person name="Castanera R."/>
            <person name="Culley D."/>
            <person name="Daum C."/>
            <person name="Ezra D."/>
            <person name="Gonzalez J."/>
            <person name="Henrissat B."/>
            <person name="Kuo A."/>
            <person name="Liang C."/>
            <person name="Lipzen A."/>
            <person name="Lutzoni F."/>
            <person name="Magnuson J."/>
            <person name="Mondo S."/>
            <person name="Nolan M."/>
            <person name="Ohm R."/>
            <person name="Pangilinan J."/>
            <person name="Park H.-J."/>
            <person name="Ramirez L."/>
            <person name="Alfaro M."/>
            <person name="Sun H."/>
            <person name="Tritt A."/>
            <person name="Yoshinaga Y."/>
            <person name="Zwiers L.-H."/>
            <person name="Turgeon B."/>
            <person name="Goodwin S."/>
            <person name="Spatafora J."/>
            <person name="Crous P."/>
            <person name="Grigoriev I."/>
        </authorList>
    </citation>
    <scope>NUCLEOTIDE SEQUENCE</scope>
    <source>
        <strain evidence="2">CBS 101060</strain>
    </source>
</reference>
<dbReference type="OrthoDB" id="5337545at2759"/>
<feature type="compositionally biased region" description="Polar residues" evidence="1">
    <location>
        <begin position="158"/>
        <end position="182"/>
    </location>
</feature>
<protein>
    <submittedName>
        <fullName evidence="2">Uncharacterized protein</fullName>
    </submittedName>
</protein>
<feature type="compositionally biased region" description="Polar residues" evidence="1">
    <location>
        <begin position="72"/>
        <end position="95"/>
    </location>
</feature>
<feature type="compositionally biased region" description="Basic and acidic residues" evidence="1">
    <location>
        <begin position="1"/>
        <end position="12"/>
    </location>
</feature>
<sequence>MDDVMHIPEKSKGKGKGKQRAVSSEDEPSIASRILASASGLARDAISDTGSKELSGVIASSSSMGSKPLSGVVSNSTSSWKESLPQRSATPSSPRNPMVTESFRSQDHHKDEQLIPSSSSNLSDFLASEYSVSGAQPVIAESLQLNLWRNQFERVNEGNKNSQSTPHAQFNPRDTVNQTANVDENDGAEVRKLLSDPSFMSLEQDLTSSIDDLAEQNAEDLFSNKMSSEEMKIAERIKSSLPPASDHKAMPTNHPLNLRPVELGFDGISQLPEELIELASRFGKIGEQSLHSLKPTEHQHWLSEWDRVLNAYTDEVWGDMLPAVQTAKKELEEVRDVSDKSDNKALVRLKMILGHIVQSPSVGQHRASIASNSELAGKLGVTHKNSVSTNIQESIDVKSSGLSDARRS</sequence>
<feature type="compositionally biased region" description="Basic and acidic residues" evidence="1">
    <location>
        <begin position="104"/>
        <end position="113"/>
    </location>
</feature>